<reference evidence="3 4" key="1">
    <citation type="journal article" date="2014" name="Agronomy (Basel)">
        <title>A Draft Genome Sequence for Ensete ventricosum, the Drought-Tolerant Tree Against Hunger.</title>
        <authorList>
            <person name="Harrison J."/>
            <person name="Moore K.A."/>
            <person name="Paszkiewicz K."/>
            <person name="Jones T."/>
            <person name="Grant M."/>
            <person name="Ambacheew D."/>
            <person name="Muzemil S."/>
            <person name="Studholme D.J."/>
        </authorList>
    </citation>
    <scope>NUCLEOTIDE SEQUENCE [LARGE SCALE GENOMIC DNA]</scope>
</reference>
<sequence length="219" mass="23568">MTFHRVHIDIIPDLPDRFDLLFRSYSQIKGRMLTNLPLRLLLLLLVLTFVSGSSAATPPSSLVVSACAQASYPSVCVRTLATSSPSTPSDLALAATSASLSATRGAAAYLRHLTLPQAPSDRAAFRDCANLLPDAADQLARAAKELARLNPDTLRSQLGDAQTWASAAMTDQDMCLREITGLSGRTRDAVVARVTEASHVTSNALYFITRVAATRDRNR</sequence>
<keyword evidence="1" id="KW-0732">Signal</keyword>
<dbReference type="CDD" id="cd15798">
    <property type="entry name" value="PMEI-like_3"/>
    <property type="match status" value="1"/>
</dbReference>
<dbReference type="Gene3D" id="1.20.140.40">
    <property type="entry name" value="Invertase/pectin methylesterase inhibitor family protein"/>
    <property type="match status" value="1"/>
</dbReference>
<dbReference type="Pfam" id="PF04043">
    <property type="entry name" value="PMEI"/>
    <property type="match status" value="1"/>
</dbReference>
<dbReference type="InterPro" id="IPR035513">
    <property type="entry name" value="Invertase/methylesterase_inhib"/>
</dbReference>
<evidence type="ECO:0000313" key="4">
    <source>
        <dbReference type="Proteomes" id="UP000287651"/>
    </source>
</evidence>
<gene>
    <name evidence="3" type="ORF">B296_00053539</name>
</gene>
<dbReference type="SMART" id="SM00856">
    <property type="entry name" value="PMEI"/>
    <property type="match status" value="1"/>
</dbReference>
<proteinExistence type="predicted"/>
<dbReference type="SUPFAM" id="SSF101148">
    <property type="entry name" value="Plant invertase/pectin methylesterase inhibitor"/>
    <property type="match status" value="1"/>
</dbReference>
<dbReference type="NCBIfam" id="TIGR01614">
    <property type="entry name" value="PME_inhib"/>
    <property type="match status" value="1"/>
</dbReference>
<protein>
    <recommendedName>
        <fullName evidence="2">Pectinesterase inhibitor domain-containing protein</fullName>
    </recommendedName>
</protein>
<accession>A0A426XP48</accession>
<dbReference type="InterPro" id="IPR051955">
    <property type="entry name" value="PME_Inhibitor"/>
</dbReference>
<evidence type="ECO:0000259" key="2">
    <source>
        <dbReference type="SMART" id="SM00856"/>
    </source>
</evidence>
<feature type="domain" description="Pectinesterase inhibitor" evidence="2">
    <location>
        <begin position="58"/>
        <end position="207"/>
    </location>
</feature>
<evidence type="ECO:0000313" key="3">
    <source>
        <dbReference type="EMBL" id="RRT41283.1"/>
    </source>
</evidence>
<dbReference type="PANTHER" id="PTHR31080">
    <property type="entry name" value="PECTINESTERASE INHIBITOR-LIKE"/>
    <property type="match status" value="1"/>
</dbReference>
<evidence type="ECO:0000256" key="1">
    <source>
        <dbReference type="ARBA" id="ARBA00022729"/>
    </source>
</evidence>
<dbReference type="EMBL" id="AMZH03018693">
    <property type="protein sequence ID" value="RRT41283.1"/>
    <property type="molecule type" value="Genomic_DNA"/>
</dbReference>
<dbReference type="AlphaFoldDB" id="A0A426XP48"/>
<dbReference type="InterPro" id="IPR006501">
    <property type="entry name" value="Pectinesterase_inhib_dom"/>
</dbReference>
<name>A0A426XP48_ENSVE</name>
<dbReference type="GO" id="GO:0004857">
    <property type="term" value="F:enzyme inhibitor activity"/>
    <property type="evidence" value="ECO:0007669"/>
    <property type="project" value="InterPro"/>
</dbReference>
<dbReference type="Proteomes" id="UP000287651">
    <property type="component" value="Unassembled WGS sequence"/>
</dbReference>
<organism evidence="3 4">
    <name type="scientific">Ensete ventricosum</name>
    <name type="common">Abyssinian banana</name>
    <name type="synonym">Musa ensete</name>
    <dbReference type="NCBI Taxonomy" id="4639"/>
    <lineage>
        <taxon>Eukaryota</taxon>
        <taxon>Viridiplantae</taxon>
        <taxon>Streptophyta</taxon>
        <taxon>Embryophyta</taxon>
        <taxon>Tracheophyta</taxon>
        <taxon>Spermatophyta</taxon>
        <taxon>Magnoliopsida</taxon>
        <taxon>Liliopsida</taxon>
        <taxon>Zingiberales</taxon>
        <taxon>Musaceae</taxon>
        <taxon>Ensete</taxon>
    </lineage>
</organism>
<comment type="caution">
    <text evidence="3">The sequence shown here is derived from an EMBL/GenBank/DDBJ whole genome shotgun (WGS) entry which is preliminary data.</text>
</comment>
<dbReference type="PANTHER" id="PTHR31080:SF110">
    <property type="entry name" value="PECTINESTERASE INHIBITOR 3"/>
    <property type="match status" value="1"/>
</dbReference>